<feature type="chain" id="PRO_5046631268" evidence="1">
    <location>
        <begin position="21"/>
        <end position="316"/>
    </location>
</feature>
<sequence length="316" mass="36819">MKITTILFLLFAFNSSSAQKIETITIPKGIVYNYCSDKIIDKTKKMITSNIADSTDYSLLQKTLIVGPVLWSRFKEYKKIQTIEKGKVSFHVDDLILEGKMSQDINDSKIIWNEFRKEITENYIIRKANEQELRYYWSVISFDIDEPLLIVETKNHNYILNVLKKDLKLMWLDEVPPLNKESGNENSKVVMYRDGKVIDSIPKGVKETKLEKVVFLNSDAELKENSSIEDINEILTKMKAIFEELFKNSDKPGKIMVQIELGKIENKIDFAVRDELDLDIMKEFEKKINAEKYPNSKKDPIKIQFIFKVNSFDDSE</sequence>
<protein>
    <submittedName>
        <fullName evidence="2">Uncharacterized protein</fullName>
    </submittedName>
</protein>
<proteinExistence type="predicted"/>
<name>A0ABU9E365_9FLAO</name>
<reference evidence="2 3" key="1">
    <citation type="submission" date="2024-04" db="EMBL/GenBank/DDBJ databases">
        <title>draft genome sequnece of Flavobacterium buctense JCM 30750.</title>
        <authorList>
            <person name="Kim D.-U."/>
        </authorList>
    </citation>
    <scope>NUCLEOTIDE SEQUENCE [LARGE SCALE GENOMIC DNA]</scope>
    <source>
        <strain evidence="2 3">JCM 30750</strain>
    </source>
</reference>
<evidence type="ECO:0000313" key="2">
    <source>
        <dbReference type="EMBL" id="MEK8180002.1"/>
    </source>
</evidence>
<accession>A0ABU9E365</accession>
<evidence type="ECO:0000313" key="3">
    <source>
        <dbReference type="Proteomes" id="UP001491349"/>
    </source>
</evidence>
<gene>
    <name evidence="2" type="ORF">WMW71_06575</name>
</gene>
<dbReference type="EMBL" id="JBBPCB010000003">
    <property type="protein sequence ID" value="MEK8180002.1"/>
    <property type="molecule type" value="Genomic_DNA"/>
</dbReference>
<keyword evidence="3" id="KW-1185">Reference proteome</keyword>
<comment type="caution">
    <text evidence="2">The sequence shown here is derived from an EMBL/GenBank/DDBJ whole genome shotgun (WGS) entry which is preliminary data.</text>
</comment>
<evidence type="ECO:0000256" key="1">
    <source>
        <dbReference type="SAM" id="SignalP"/>
    </source>
</evidence>
<dbReference type="Proteomes" id="UP001491349">
    <property type="component" value="Unassembled WGS sequence"/>
</dbReference>
<organism evidence="2 3">
    <name type="scientific">Flavobacterium buctense</name>
    <dbReference type="NCBI Taxonomy" id="1648146"/>
    <lineage>
        <taxon>Bacteria</taxon>
        <taxon>Pseudomonadati</taxon>
        <taxon>Bacteroidota</taxon>
        <taxon>Flavobacteriia</taxon>
        <taxon>Flavobacteriales</taxon>
        <taxon>Flavobacteriaceae</taxon>
        <taxon>Flavobacterium</taxon>
    </lineage>
</organism>
<dbReference type="RefSeq" id="WP_187660473.1">
    <property type="nucleotide sequence ID" value="NZ_JACTAB010000004.1"/>
</dbReference>
<feature type="signal peptide" evidence="1">
    <location>
        <begin position="1"/>
        <end position="20"/>
    </location>
</feature>
<keyword evidence="1" id="KW-0732">Signal</keyword>